<keyword evidence="1" id="KW-1133">Transmembrane helix</keyword>
<dbReference type="RefSeq" id="WP_187422784.1">
    <property type="nucleotide sequence ID" value="NZ_CP060637.1"/>
</dbReference>
<sequence length="421" mass="48997">MKKLVGVIISIFVILAVLLLGYKFVYKISPRLFINKDTKLIYANEGITTKDFKELSQFIANKEKRKKFEKNIKPLNKYITKIYAFSDDDIQRLKENDIVFVIDPGYFYPFALKELDKYYESYRDGILIEKENVSGYFLPENKKTYLKPHRGLFIVGFKPEVIKKFVSKEDQYTYYKDIENSIDENRDNLLGTLIYTGPEIEEFGVKFTTLTGNVVKNKLKFQQVTVLNENSVGRYKNTKENRELLQYVGKNDIYLSLDDFSNLDVLIFNPYVLGYNFDKESMFEFWKAIFGIDIKLMLKEVDGEAIIRSTENGAGAMVKIKEDSKEIRKVLGLLQSENGFLDMSNEIQIKDNNTVILGTNEFKKQEKEYNIPKEAFIFGDMDFSKFLNLPDLDITFIGNGNKITTDIEMSADTVKEIQKRY</sequence>
<evidence type="ECO:0000313" key="2">
    <source>
        <dbReference type="EMBL" id="QNM14932.1"/>
    </source>
</evidence>
<dbReference type="Proteomes" id="UP000515913">
    <property type="component" value="Chromosome"/>
</dbReference>
<reference evidence="2 3" key="1">
    <citation type="submission" date="2020-08" db="EMBL/GenBank/DDBJ databases">
        <authorList>
            <person name="Liu C."/>
            <person name="Sun Q."/>
        </authorList>
    </citation>
    <scope>NUCLEOTIDE SEQUENCE [LARGE SCALE GENOMIC DNA]</scope>
    <source>
        <strain evidence="2 3">NSJ-57</strain>
    </source>
</reference>
<organism evidence="2 3">
    <name type="scientific">Fusobacterium hominis</name>
    <dbReference type="NCBI Taxonomy" id="2764326"/>
    <lineage>
        <taxon>Bacteria</taxon>
        <taxon>Fusobacteriati</taxon>
        <taxon>Fusobacteriota</taxon>
        <taxon>Fusobacteriia</taxon>
        <taxon>Fusobacteriales</taxon>
        <taxon>Fusobacteriaceae</taxon>
        <taxon>Fusobacterium</taxon>
    </lineage>
</organism>
<proteinExistence type="predicted"/>
<protein>
    <submittedName>
        <fullName evidence="2">Uncharacterized protein</fullName>
    </submittedName>
</protein>
<gene>
    <name evidence="2" type="ORF">H9Q81_08255</name>
</gene>
<dbReference type="AlphaFoldDB" id="A0A7G9GVV0"/>
<feature type="transmembrane region" description="Helical" evidence="1">
    <location>
        <begin position="6"/>
        <end position="26"/>
    </location>
</feature>
<keyword evidence="1" id="KW-0812">Transmembrane</keyword>
<keyword evidence="1" id="KW-0472">Membrane</keyword>
<keyword evidence="3" id="KW-1185">Reference proteome</keyword>
<name>A0A7G9GVV0_9FUSO</name>
<dbReference type="KEGG" id="fho:H9Q81_08255"/>
<accession>A0A7G9GVV0</accession>
<evidence type="ECO:0000313" key="3">
    <source>
        <dbReference type="Proteomes" id="UP000515913"/>
    </source>
</evidence>
<evidence type="ECO:0000256" key="1">
    <source>
        <dbReference type="SAM" id="Phobius"/>
    </source>
</evidence>
<dbReference type="EMBL" id="CP060637">
    <property type="protein sequence ID" value="QNM14932.1"/>
    <property type="molecule type" value="Genomic_DNA"/>
</dbReference>